<dbReference type="EMBL" id="CP133612">
    <property type="protein sequence ID" value="WMV08802.1"/>
    <property type="molecule type" value="Genomic_DNA"/>
</dbReference>
<evidence type="ECO:0000313" key="2">
    <source>
        <dbReference type="Proteomes" id="UP001234989"/>
    </source>
</evidence>
<dbReference type="Proteomes" id="UP001234989">
    <property type="component" value="Chromosome 1"/>
</dbReference>
<keyword evidence="2" id="KW-1185">Reference proteome</keyword>
<dbReference type="AlphaFoldDB" id="A0AAF0PQ25"/>
<proteinExistence type="predicted"/>
<accession>A0AAF0PQ25</accession>
<reference evidence="1" key="1">
    <citation type="submission" date="2023-08" db="EMBL/GenBank/DDBJ databases">
        <title>A de novo genome assembly of Solanum verrucosum Schlechtendal, a Mexican diploid species geographically isolated from the other diploid A-genome species in potato relatives.</title>
        <authorList>
            <person name="Hosaka K."/>
        </authorList>
    </citation>
    <scope>NUCLEOTIDE SEQUENCE</scope>
    <source>
        <tissue evidence="1">Young leaves</tissue>
    </source>
</reference>
<organism evidence="1 2">
    <name type="scientific">Solanum verrucosum</name>
    <dbReference type="NCBI Taxonomy" id="315347"/>
    <lineage>
        <taxon>Eukaryota</taxon>
        <taxon>Viridiplantae</taxon>
        <taxon>Streptophyta</taxon>
        <taxon>Embryophyta</taxon>
        <taxon>Tracheophyta</taxon>
        <taxon>Spermatophyta</taxon>
        <taxon>Magnoliopsida</taxon>
        <taxon>eudicotyledons</taxon>
        <taxon>Gunneridae</taxon>
        <taxon>Pentapetalae</taxon>
        <taxon>asterids</taxon>
        <taxon>lamiids</taxon>
        <taxon>Solanales</taxon>
        <taxon>Solanaceae</taxon>
        <taxon>Solanoideae</taxon>
        <taxon>Solaneae</taxon>
        <taxon>Solanum</taxon>
    </lineage>
</organism>
<evidence type="ECO:0000313" key="1">
    <source>
        <dbReference type="EMBL" id="WMV08802.1"/>
    </source>
</evidence>
<gene>
    <name evidence="1" type="ORF">MTR67_002187</name>
</gene>
<sequence length="19" mass="2138">MVSPAVIRLCSKLSYLPPY</sequence>
<protein>
    <submittedName>
        <fullName evidence="1">Uncharacterized protein</fullName>
    </submittedName>
</protein>
<name>A0AAF0PQ25_SOLVR</name>